<keyword evidence="1" id="KW-0175">Coiled coil</keyword>
<name>D9PM93_9ZZZZ</name>
<gene>
    <name evidence="2" type="ORF">LDC_2671</name>
</gene>
<reference evidence="2" key="1">
    <citation type="submission" date="2010-07" db="EMBL/GenBank/DDBJ databases">
        <authorList>
            <consortium name="CONSOLIDER consortium CSD2007-00005"/>
            <person name="Guazzaroni M.-E."/>
            <person name="Richter M."/>
            <person name="Garcia-Salamanca A."/>
            <person name="Yarza P."/>
            <person name="Ferrer M."/>
        </authorList>
    </citation>
    <scope>NUCLEOTIDE SEQUENCE</scope>
</reference>
<accession>D9PM93</accession>
<evidence type="ECO:0000256" key="1">
    <source>
        <dbReference type="SAM" id="Coils"/>
    </source>
</evidence>
<dbReference type="EMBL" id="ADZX01000808">
    <property type="protein sequence ID" value="EFK95323.1"/>
    <property type="molecule type" value="Genomic_DNA"/>
</dbReference>
<evidence type="ECO:0000313" key="2">
    <source>
        <dbReference type="EMBL" id="EFK95323.1"/>
    </source>
</evidence>
<comment type="caution">
    <text evidence="2">The sequence shown here is derived from an EMBL/GenBank/DDBJ whole genome shotgun (WGS) entry which is preliminary data.</text>
</comment>
<protein>
    <submittedName>
        <fullName evidence="2">Uncharacterized protein</fullName>
    </submittedName>
</protein>
<dbReference type="AlphaFoldDB" id="D9PM93"/>
<organism evidence="2">
    <name type="scientific">sediment metagenome</name>
    <dbReference type="NCBI Taxonomy" id="749907"/>
    <lineage>
        <taxon>unclassified sequences</taxon>
        <taxon>metagenomes</taxon>
        <taxon>ecological metagenomes</taxon>
    </lineage>
</organism>
<feature type="coiled-coil region" evidence="1">
    <location>
        <begin position="281"/>
        <end position="322"/>
    </location>
</feature>
<sequence>MDDIEGNIENSLSDLKNFYTTSGNFNASDFWDNFLEINTNDSNNAYGSYLNLSKDLENIIGEKNSKMLDDVNRNGGFMSIQKCVSGDSVTYGESSQQTACNKTYQSCMESSNTSSCESSYKSCLNNATSSEVCKYVTPGSIVANEVSEVIGIERESIQLADEFDELIEALITQLVSKIFDGDSGGLSGISNSDLTSAQTDISEEKYQLLKMYDTRAYELEEKILNSAYRTLLNYQVFSKTLIQSWENKRNLLNTNNGNIYRLSDSEPKYTKLVESTINTNIAALEYKNNQLNDDIKYVKEQIKESEKSLALLESRMTQIENTRDLNQL</sequence>
<reference evidence="2" key="2">
    <citation type="journal article" date="2011" name="Microb. Ecol.">
        <title>Taxonomic and Functional Metagenomic Profiling of the Microbial Community in the Anoxic Sediment of a Sub-saline Shallow Lake (Laguna de Carrizo, Central Spain).</title>
        <authorList>
            <person name="Ferrer M."/>
            <person name="Guazzaroni M.E."/>
            <person name="Richter M."/>
            <person name="Garcia-Salamanca A."/>
            <person name="Yarza P."/>
            <person name="Suarez-Suarez A."/>
            <person name="Solano J."/>
            <person name="Alcaide M."/>
            <person name="van Dillewijn P."/>
            <person name="Molina-Henares M.A."/>
            <person name="Lopez-Cortes N."/>
            <person name="Al-Ramahi Y."/>
            <person name="Guerrero C."/>
            <person name="Acosta A."/>
            <person name="de Eugenio L.I."/>
            <person name="Martinez V."/>
            <person name="Marques S."/>
            <person name="Rojo F."/>
            <person name="Santero E."/>
            <person name="Genilloud O."/>
            <person name="Perez-Perez J."/>
            <person name="Rossello-Mora R."/>
            <person name="Ramos J.L."/>
        </authorList>
    </citation>
    <scope>NUCLEOTIDE SEQUENCE</scope>
</reference>
<proteinExistence type="predicted"/>